<sequence>MPPRRNGIQVHKLLKRQGDQARRFQAILNKKQQKKDRERRRIKEYKKWLAQLEKKGELQQYSIKDWYGDESTSLEQQNQQQEQLDKKEEQVADQEKEIENHEQHKSPSSDQISDDNPSVSQQYTTTPVMESFQQDFESGKREKMVRLQKRKNKHRKLTLRTRKGQPIMKYQMANLIEKLQK</sequence>
<evidence type="ECO:0000313" key="2">
    <source>
        <dbReference type="EMBL" id="GJQ09517.1"/>
    </source>
</evidence>
<dbReference type="EMBL" id="BQMJ01000009">
    <property type="protein sequence ID" value="GJQ09517.1"/>
    <property type="molecule type" value="Genomic_DNA"/>
</dbReference>
<name>A0A9C7UNM9_9RHOD</name>
<proteinExistence type="predicted"/>
<protein>
    <submittedName>
        <fullName evidence="2">Uncharacterized protein</fullName>
    </submittedName>
</protein>
<feature type="region of interest" description="Disordered" evidence="1">
    <location>
        <begin position="70"/>
        <end position="155"/>
    </location>
</feature>
<feature type="compositionally biased region" description="Polar residues" evidence="1">
    <location>
        <begin position="108"/>
        <end position="136"/>
    </location>
</feature>
<dbReference type="Proteomes" id="UP001061958">
    <property type="component" value="Unassembled WGS sequence"/>
</dbReference>
<comment type="caution">
    <text evidence="2">The sequence shown here is derived from an EMBL/GenBank/DDBJ whole genome shotgun (WGS) entry which is preliminary data.</text>
</comment>
<feature type="region of interest" description="Disordered" evidence="1">
    <location>
        <begin position="1"/>
        <end position="22"/>
    </location>
</feature>
<reference evidence="2" key="1">
    <citation type="journal article" date="2022" name="Proc. Natl. Acad. Sci. U.S.A.">
        <title>Life cycle and functional genomics of the unicellular red alga Galdieria for elucidating algal and plant evolution and industrial use.</title>
        <authorList>
            <person name="Hirooka S."/>
            <person name="Itabashi T."/>
            <person name="Ichinose T.M."/>
            <person name="Onuma R."/>
            <person name="Fujiwara T."/>
            <person name="Yamashita S."/>
            <person name="Jong L.W."/>
            <person name="Tomita R."/>
            <person name="Iwane A.H."/>
            <person name="Miyagishima S.Y."/>
        </authorList>
    </citation>
    <scope>NUCLEOTIDE SEQUENCE</scope>
    <source>
        <strain evidence="2">NBRC 102759</strain>
    </source>
</reference>
<feature type="compositionally biased region" description="Basic residues" evidence="1">
    <location>
        <begin position="146"/>
        <end position="155"/>
    </location>
</feature>
<reference evidence="2" key="2">
    <citation type="submission" date="2022-01" db="EMBL/GenBank/DDBJ databases">
        <authorList>
            <person name="Hirooka S."/>
            <person name="Miyagishima S.Y."/>
        </authorList>
    </citation>
    <scope>NUCLEOTIDE SEQUENCE</scope>
    <source>
        <strain evidence="2">NBRC 102759</strain>
    </source>
</reference>
<dbReference type="OrthoDB" id="5377144at2759"/>
<evidence type="ECO:0000256" key="1">
    <source>
        <dbReference type="SAM" id="MobiDB-lite"/>
    </source>
</evidence>
<keyword evidence="3" id="KW-1185">Reference proteome</keyword>
<dbReference type="AlphaFoldDB" id="A0A9C7UNM9"/>
<gene>
    <name evidence="2" type="ORF">GpartN1_g1308.t1</name>
</gene>
<accession>A0A9C7UNM9</accession>
<evidence type="ECO:0000313" key="3">
    <source>
        <dbReference type="Proteomes" id="UP001061958"/>
    </source>
</evidence>
<feature type="compositionally biased region" description="Basic and acidic residues" evidence="1">
    <location>
        <begin position="83"/>
        <end position="107"/>
    </location>
</feature>
<organism evidence="2 3">
    <name type="scientific">Galdieria partita</name>
    <dbReference type="NCBI Taxonomy" id="83374"/>
    <lineage>
        <taxon>Eukaryota</taxon>
        <taxon>Rhodophyta</taxon>
        <taxon>Bangiophyceae</taxon>
        <taxon>Galdieriales</taxon>
        <taxon>Galdieriaceae</taxon>
        <taxon>Galdieria</taxon>
    </lineage>
</organism>